<name>A0A5B0RT87_PUCGR</name>
<evidence type="ECO:0000313" key="3">
    <source>
        <dbReference type="EMBL" id="KAA1128083.1"/>
    </source>
</evidence>
<dbReference type="AlphaFoldDB" id="A0A5B0RT87"/>
<gene>
    <name evidence="2" type="ORF">PGT21_027656</name>
    <name evidence="3" type="ORF">PGTUg99_004627</name>
</gene>
<organism evidence="3 5">
    <name type="scientific">Puccinia graminis f. sp. tritici</name>
    <dbReference type="NCBI Taxonomy" id="56615"/>
    <lineage>
        <taxon>Eukaryota</taxon>
        <taxon>Fungi</taxon>
        <taxon>Dikarya</taxon>
        <taxon>Basidiomycota</taxon>
        <taxon>Pucciniomycotina</taxon>
        <taxon>Pucciniomycetes</taxon>
        <taxon>Pucciniales</taxon>
        <taxon>Pucciniaceae</taxon>
        <taxon>Puccinia</taxon>
    </lineage>
</organism>
<evidence type="ECO:0000313" key="5">
    <source>
        <dbReference type="Proteomes" id="UP000325313"/>
    </source>
</evidence>
<evidence type="ECO:0000313" key="4">
    <source>
        <dbReference type="Proteomes" id="UP000324748"/>
    </source>
</evidence>
<reference evidence="4 5" key="1">
    <citation type="submission" date="2019-05" db="EMBL/GenBank/DDBJ databases">
        <title>Emergence of the Ug99 lineage of the wheat stem rust pathogen through somatic hybridization.</title>
        <authorList>
            <person name="Li F."/>
            <person name="Upadhyaya N.M."/>
            <person name="Sperschneider J."/>
            <person name="Matny O."/>
            <person name="Nguyen-Phuc H."/>
            <person name="Mago R."/>
            <person name="Raley C."/>
            <person name="Miller M.E."/>
            <person name="Silverstein K.A.T."/>
            <person name="Henningsen E."/>
            <person name="Hirsch C.D."/>
            <person name="Visser B."/>
            <person name="Pretorius Z.A."/>
            <person name="Steffenson B.J."/>
            <person name="Schwessinger B."/>
            <person name="Dodds P.N."/>
            <person name="Figueroa M."/>
        </authorList>
    </citation>
    <scope>NUCLEOTIDE SEQUENCE [LARGE SCALE GENOMIC DNA]</scope>
    <source>
        <strain evidence="2">21-0</strain>
        <strain evidence="3 5">Ug99</strain>
    </source>
</reference>
<sequence length="86" mass="9195">MQLLTPTIFIFITVACKLTTCSFPCKTSYSQGACQGQGSGTEGPNQTLKPAITANSQPGIYYCPIGEGMCCLTGPLVLSRCKRPYH</sequence>
<comment type="caution">
    <text evidence="3">The sequence shown here is derived from an EMBL/GenBank/DDBJ whole genome shotgun (WGS) entry which is preliminary data.</text>
</comment>
<keyword evidence="1" id="KW-0732">Signal</keyword>
<evidence type="ECO:0000313" key="2">
    <source>
        <dbReference type="EMBL" id="KAA1100011.1"/>
    </source>
</evidence>
<evidence type="ECO:0000256" key="1">
    <source>
        <dbReference type="SAM" id="SignalP"/>
    </source>
</evidence>
<protein>
    <recommendedName>
        <fullName evidence="6">CBM1 domain-containing protein</fullName>
    </recommendedName>
</protein>
<evidence type="ECO:0008006" key="6">
    <source>
        <dbReference type="Google" id="ProtNLM"/>
    </source>
</evidence>
<dbReference type="Proteomes" id="UP000325313">
    <property type="component" value="Unassembled WGS sequence"/>
</dbReference>
<feature type="signal peptide" evidence="1">
    <location>
        <begin position="1"/>
        <end position="21"/>
    </location>
</feature>
<dbReference type="EMBL" id="VSWC01000054">
    <property type="protein sequence ID" value="KAA1100011.1"/>
    <property type="molecule type" value="Genomic_DNA"/>
</dbReference>
<dbReference type="Proteomes" id="UP000324748">
    <property type="component" value="Unassembled WGS sequence"/>
</dbReference>
<feature type="chain" id="PRO_5036138229" description="CBM1 domain-containing protein" evidence="1">
    <location>
        <begin position="22"/>
        <end position="86"/>
    </location>
</feature>
<proteinExistence type="predicted"/>
<accession>A0A5B0RT87</accession>
<keyword evidence="4" id="KW-1185">Reference proteome</keyword>
<dbReference type="EMBL" id="VDEP01000144">
    <property type="protein sequence ID" value="KAA1128083.1"/>
    <property type="molecule type" value="Genomic_DNA"/>
</dbReference>